<dbReference type="Proteomes" id="UP000054560">
    <property type="component" value="Unassembled WGS sequence"/>
</dbReference>
<dbReference type="AlphaFoldDB" id="A0A0L0G7H5"/>
<sequence length="260" mass="27930">MHTLNPTMPMLRCLSALVLIGCYANGQSNNVIANDDCTIHFDVWVGEGCYDDGDDFYPSLTLDIPVDDSCRGTHPWVTTYGDEIVDDVHMHAILDMLDEFLDALCEDPLAASVFIDYEDNACVQLPTVFGDIYMVGNTCAVGKSQVVTGTQHITYEEADENADDQLHDSVPNGNAEIDMSGDSVVDGNGPETSTDSSSSSDADSASDNRPVDDGDNSQLTEDQLDEIRNILTGGVKGSNVNTNAPYIVHTSGNHGVLEGK</sequence>
<keyword evidence="4" id="KW-1185">Reference proteome</keyword>
<evidence type="ECO:0000313" key="3">
    <source>
        <dbReference type="EMBL" id="KNC84173.1"/>
    </source>
</evidence>
<feature type="signal peptide" evidence="2">
    <location>
        <begin position="1"/>
        <end position="26"/>
    </location>
</feature>
<proteinExistence type="predicted"/>
<accession>A0A0L0G7H5</accession>
<evidence type="ECO:0000256" key="1">
    <source>
        <dbReference type="SAM" id="MobiDB-lite"/>
    </source>
</evidence>
<name>A0A0L0G7H5_9EUKA</name>
<dbReference type="GeneID" id="25904099"/>
<feature type="compositionally biased region" description="Low complexity" evidence="1">
    <location>
        <begin position="192"/>
        <end position="207"/>
    </location>
</feature>
<gene>
    <name evidence="3" type="ORF">SARC_03595</name>
</gene>
<dbReference type="RefSeq" id="XP_014158075.1">
    <property type="nucleotide sequence ID" value="XM_014302600.1"/>
</dbReference>
<protein>
    <submittedName>
        <fullName evidence="3">Uncharacterized protein</fullName>
    </submittedName>
</protein>
<evidence type="ECO:0000256" key="2">
    <source>
        <dbReference type="SAM" id="SignalP"/>
    </source>
</evidence>
<feature type="region of interest" description="Disordered" evidence="1">
    <location>
        <begin position="158"/>
        <end position="223"/>
    </location>
</feature>
<keyword evidence="2" id="KW-0732">Signal</keyword>
<organism evidence="3 4">
    <name type="scientific">Sphaeroforma arctica JP610</name>
    <dbReference type="NCBI Taxonomy" id="667725"/>
    <lineage>
        <taxon>Eukaryota</taxon>
        <taxon>Ichthyosporea</taxon>
        <taxon>Ichthyophonida</taxon>
        <taxon>Sphaeroforma</taxon>
    </lineage>
</organism>
<feature type="chain" id="PRO_5005539077" evidence="2">
    <location>
        <begin position="27"/>
        <end position="260"/>
    </location>
</feature>
<dbReference type="EMBL" id="KQ241782">
    <property type="protein sequence ID" value="KNC84173.1"/>
    <property type="molecule type" value="Genomic_DNA"/>
</dbReference>
<reference evidence="3 4" key="1">
    <citation type="submission" date="2011-02" db="EMBL/GenBank/DDBJ databases">
        <title>The Genome Sequence of Sphaeroforma arctica JP610.</title>
        <authorList>
            <consortium name="The Broad Institute Genome Sequencing Platform"/>
            <person name="Russ C."/>
            <person name="Cuomo C."/>
            <person name="Young S.K."/>
            <person name="Zeng Q."/>
            <person name="Gargeya S."/>
            <person name="Alvarado L."/>
            <person name="Berlin A."/>
            <person name="Chapman S.B."/>
            <person name="Chen Z."/>
            <person name="Freedman E."/>
            <person name="Gellesch M."/>
            <person name="Goldberg J."/>
            <person name="Griggs A."/>
            <person name="Gujja S."/>
            <person name="Heilman E."/>
            <person name="Heiman D."/>
            <person name="Howarth C."/>
            <person name="Mehta T."/>
            <person name="Neiman D."/>
            <person name="Pearson M."/>
            <person name="Roberts A."/>
            <person name="Saif S."/>
            <person name="Shea T."/>
            <person name="Shenoy N."/>
            <person name="Sisk P."/>
            <person name="Stolte C."/>
            <person name="Sykes S."/>
            <person name="White J."/>
            <person name="Yandava C."/>
            <person name="Burger G."/>
            <person name="Gray M.W."/>
            <person name="Holland P.W.H."/>
            <person name="King N."/>
            <person name="Lang F.B.F."/>
            <person name="Roger A.J."/>
            <person name="Ruiz-Trillo I."/>
            <person name="Haas B."/>
            <person name="Nusbaum C."/>
            <person name="Birren B."/>
        </authorList>
    </citation>
    <scope>NUCLEOTIDE SEQUENCE [LARGE SCALE GENOMIC DNA]</scope>
    <source>
        <strain evidence="3 4">JP610</strain>
    </source>
</reference>
<evidence type="ECO:0000313" key="4">
    <source>
        <dbReference type="Proteomes" id="UP000054560"/>
    </source>
</evidence>